<comment type="subcellular location">
    <subcellularLocation>
        <location evidence="1">Cell membrane</location>
    </subcellularLocation>
</comment>
<evidence type="ECO:0000259" key="6">
    <source>
        <dbReference type="Pfam" id="PF00535"/>
    </source>
</evidence>
<keyword evidence="5" id="KW-0472">Membrane</keyword>
<protein>
    <submittedName>
        <fullName evidence="7">Glycosyltransferase</fullName>
    </submittedName>
</protein>
<evidence type="ECO:0000256" key="2">
    <source>
        <dbReference type="ARBA" id="ARBA00022475"/>
    </source>
</evidence>
<dbReference type="Proteomes" id="UP000265431">
    <property type="component" value="Unassembled WGS sequence"/>
</dbReference>
<proteinExistence type="predicted"/>
<evidence type="ECO:0000313" key="7">
    <source>
        <dbReference type="EMBL" id="RIJ22302.1"/>
    </source>
</evidence>
<organism evidence="7 8">
    <name type="scientific">Henriciella barbarensis</name>
    <dbReference type="NCBI Taxonomy" id="86342"/>
    <lineage>
        <taxon>Bacteria</taxon>
        <taxon>Pseudomonadati</taxon>
        <taxon>Pseudomonadota</taxon>
        <taxon>Alphaproteobacteria</taxon>
        <taxon>Hyphomonadales</taxon>
        <taxon>Hyphomonadaceae</taxon>
        <taxon>Henriciella</taxon>
    </lineage>
</organism>
<evidence type="ECO:0000256" key="4">
    <source>
        <dbReference type="ARBA" id="ARBA00022679"/>
    </source>
</evidence>
<evidence type="ECO:0000256" key="1">
    <source>
        <dbReference type="ARBA" id="ARBA00004236"/>
    </source>
</evidence>
<dbReference type="GO" id="GO:0005886">
    <property type="term" value="C:plasma membrane"/>
    <property type="evidence" value="ECO:0007669"/>
    <property type="project" value="UniProtKB-SubCell"/>
</dbReference>
<reference evidence="7 8" key="1">
    <citation type="submission" date="2018-08" db="EMBL/GenBank/DDBJ databases">
        <title>Henriciella mobilis sp. nov., isolated from seawater.</title>
        <authorList>
            <person name="Cheng H."/>
            <person name="Wu Y.-H."/>
            <person name="Xu X.-W."/>
            <person name="Guo L.-L."/>
        </authorList>
    </citation>
    <scope>NUCLEOTIDE SEQUENCE [LARGE SCALE GENOMIC DNA]</scope>
    <source>
        <strain evidence="7 8">CCUG66934</strain>
    </source>
</reference>
<dbReference type="PANTHER" id="PTHR43646:SF2">
    <property type="entry name" value="GLYCOSYLTRANSFERASE 2-LIKE DOMAIN-CONTAINING PROTEIN"/>
    <property type="match status" value="1"/>
</dbReference>
<dbReference type="SUPFAM" id="SSF53448">
    <property type="entry name" value="Nucleotide-diphospho-sugar transferases"/>
    <property type="match status" value="1"/>
</dbReference>
<accession>A0A399QXS5</accession>
<dbReference type="OrthoDB" id="8416156at2"/>
<dbReference type="EMBL" id="QWGB01000007">
    <property type="protein sequence ID" value="RIJ22302.1"/>
    <property type="molecule type" value="Genomic_DNA"/>
</dbReference>
<feature type="domain" description="Glycosyltransferase 2-like" evidence="6">
    <location>
        <begin position="12"/>
        <end position="146"/>
    </location>
</feature>
<dbReference type="AlphaFoldDB" id="A0A399QXS5"/>
<dbReference type="InterPro" id="IPR029044">
    <property type="entry name" value="Nucleotide-diphossugar_trans"/>
</dbReference>
<dbReference type="RefSeq" id="WP_119380221.1">
    <property type="nucleotide sequence ID" value="NZ_QWGB01000007.1"/>
</dbReference>
<dbReference type="InterPro" id="IPR001173">
    <property type="entry name" value="Glyco_trans_2-like"/>
</dbReference>
<keyword evidence="2" id="KW-1003">Cell membrane</keyword>
<evidence type="ECO:0000256" key="3">
    <source>
        <dbReference type="ARBA" id="ARBA00022676"/>
    </source>
</evidence>
<keyword evidence="3" id="KW-0328">Glycosyltransferase</keyword>
<dbReference type="PANTHER" id="PTHR43646">
    <property type="entry name" value="GLYCOSYLTRANSFERASE"/>
    <property type="match status" value="1"/>
</dbReference>
<sequence length="345" mass="37440">MICRSEDLPVAVGIPVRDEADRLPRLLDALCEQSAGAGAFTVCFLLDGCSDDSEALLRAAAPGLPFDVKLSSLPRAEPNAGRARHGAMEMCLEVIGPQRGIVLTTDGDSLPEPDWIETTRRALHDVDVVAGHIERNIRLTGCWRTRLEDYLNALHSMRREVDPIAWDAAPSHPSLGGAKLGFRADVYRALGGFPAYVHGEDTALISKARREGYRVRHDPAVRVLTSNRTAGRAPGGLADELRVQLHSDLPPLVADPAVCLRHYRLQAALRRAHEAGPAAVVAAARRFGYCEMHLTDVAREVRTSDAFVEIIAPADCVGRSDVLRLPAAEEALRELQTPQPETAVA</sequence>
<gene>
    <name evidence="7" type="ORF">D1224_12165</name>
</gene>
<dbReference type="Gene3D" id="3.90.550.10">
    <property type="entry name" value="Spore Coat Polysaccharide Biosynthesis Protein SpsA, Chain A"/>
    <property type="match status" value="1"/>
</dbReference>
<evidence type="ECO:0000256" key="5">
    <source>
        <dbReference type="ARBA" id="ARBA00023136"/>
    </source>
</evidence>
<keyword evidence="4 7" id="KW-0808">Transferase</keyword>
<dbReference type="Pfam" id="PF00535">
    <property type="entry name" value="Glycos_transf_2"/>
    <property type="match status" value="1"/>
</dbReference>
<name>A0A399QXS5_9PROT</name>
<dbReference type="GO" id="GO:0016757">
    <property type="term" value="F:glycosyltransferase activity"/>
    <property type="evidence" value="ECO:0007669"/>
    <property type="project" value="UniProtKB-KW"/>
</dbReference>
<comment type="caution">
    <text evidence="7">The sequence shown here is derived from an EMBL/GenBank/DDBJ whole genome shotgun (WGS) entry which is preliminary data.</text>
</comment>
<keyword evidence="8" id="KW-1185">Reference proteome</keyword>
<evidence type="ECO:0000313" key="8">
    <source>
        <dbReference type="Proteomes" id="UP000265431"/>
    </source>
</evidence>